<dbReference type="EMBL" id="JACRSV010000003">
    <property type="protein sequence ID" value="MBC8560432.1"/>
    <property type="molecule type" value="Genomic_DNA"/>
</dbReference>
<dbReference type="SUPFAM" id="SSF48208">
    <property type="entry name" value="Six-hairpin glycosidases"/>
    <property type="match status" value="2"/>
</dbReference>
<dbReference type="InterPro" id="IPR008928">
    <property type="entry name" value="6-hairpin_glycosidase_sf"/>
</dbReference>
<evidence type="ECO:0000313" key="1">
    <source>
        <dbReference type="EMBL" id="MBC8560432.1"/>
    </source>
</evidence>
<evidence type="ECO:0000313" key="2">
    <source>
        <dbReference type="Proteomes" id="UP000610760"/>
    </source>
</evidence>
<dbReference type="GO" id="GO:0005975">
    <property type="term" value="P:carbohydrate metabolic process"/>
    <property type="evidence" value="ECO:0007669"/>
    <property type="project" value="InterPro"/>
</dbReference>
<keyword evidence="2" id="KW-1185">Reference proteome</keyword>
<dbReference type="AlphaFoldDB" id="A0A926I810"/>
<comment type="caution">
    <text evidence="1">The sequence shown here is derived from an EMBL/GenBank/DDBJ whole genome shotgun (WGS) entry which is preliminary data.</text>
</comment>
<proteinExistence type="predicted"/>
<protein>
    <submittedName>
        <fullName evidence="1">Uncharacterized protein</fullName>
    </submittedName>
</protein>
<gene>
    <name evidence="1" type="ORF">H8710_10200</name>
</gene>
<reference evidence="1" key="1">
    <citation type="submission" date="2020-08" db="EMBL/GenBank/DDBJ databases">
        <title>Genome public.</title>
        <authorList>
            <person name="Liu C."/>
            <person name="Sun Q."/>
        </authorList>
    </citation>
    <scope>NUCLEOTIDE SEQUENCE</scope>
    <source>
        <strain evidence="1">NSJ-33</strain>
    </source>
</reference>
<dbReference type="Proteomes" id="UP000610760">
    <property type="component" value="Unassembled WGS sequence"/>
</dbReference>
<accession>A0A926I810</accession>
<name>A0A926I810_9FIRM</name>
<sequence length="631" mass="71720">MKQIIAVVTAEKSDFSLLLEALPNFTVEYILPEEVTAYDLSIYTALVLLGGTKNSPLALEAAARIKIEEQIQSGKKVFSEYLYSIDDIYTPEPASTRFKRLIVNQEMGGLSRGDILEDQCNTFILPHFSKKLEEPILYYKEFINAHDKTEVLDEDVKELSNWALWKERPNLMVCSFRLCNFIKARFAPLNGWKTLIRSIIAWISGESAADLPIGQAYALVQEVDDSKFDSLLRECFASGIRWYHESKMLIENGKRGIYEGFMTEIQPDGSQARALSIRTDCTAEASLAFFADYLLTGNVASLKTSDELEAFCFEKMQIEGGLYDGMIRWTNIAWNVCYQDDNARVMIPSLLKMMYTGNYRYLDACCRALDFLVKTTGPDGLRPSRTDNFVLDEAEIERLHTTPANFPCAHYNAFYSATLLLCGKLAKRDDYIEVGIKGLESIMAVYPKTIREQSETQELCRLILPLAWLYWVTGNPKHKDYLYQVTNDLQKMKHPSGAYLEWDSDYSAACSQKENAECSLLTKNGDPIVDLLYSLNWLPLGFCHAYLITEDPYFYDLWREIASFMIRSQIHSGNPVIDGGWARGFDVNRMEVYGLPNDVGWGPWAIESGWTVSEILAGLGFGLLDKNIFKE</sequence>
<dbReference type="RefSeq" id="WP_249295420.1">
    <property type="nucleotide sequence ID" value="NZ_JACRSV010000003.1"/>
</dbReference>
<organism evidence="1 2">
    <name type="scientific">Fumia xinanensis</name>
    <dbReference type="NCBI Taxonomy" id="2763659"/>
    <lineage>
        <taxon>Bacteria</taxon>
        <taxon>Bacillati</taxon>
        <taxon>Bacillota</taxon>
        <taxon>Clostridia</taxon>
        <taxon>Eubacteriales</taxon>
        <taxon>Oscillospiraceae</taxon>
        <taxon>Fumia</taxon>
    </lineage>
</organism>